<keyword evidence="2" id="KW-1185">Reference proteome</keyword>
<protein>
    <submittedName>
        <fullName evidence="1">Uncharacterized protein</fullName>
    </submittedName>
</protein>
<accession>L8WKW4</accession>
<sequence>MVPDTMWLNRLGTLGCTEILPLNCHMSPIVYALLTYSTVDVSGTSSCIKTGTISHGSCSFRSAGVSRETVRSSMDDGVHVCMYYRPRVCGDAGRGWIVRVDSVTRAHSHQGGGLVDSQAAPRTSYKDTNVLDQESHRTILTQSRHKRGAFKYVTPGQTTRSGNTQEPSIRARVDIRKAKQRRSVYRAKSRTGYYIPWGEKIKMRAIGVTG</sequence>
<proteinExistence type="predicted"/>
<evidence type="ECO:0000313" key="1">
    <source>
        <dbReference type="EMBL" id="ELU37377.1"/>
    </source>
</evidence>
<evidence type="ECO:0000313" key="2">
    <source>
        <dbReference type="Proteomes" id="UP000011668"/>
    </source>
</evidence>
<organism evidence="1 2">
    <name type="scientific">Thanatephorus cucumeris (strain AG1-IA)</name>
    <name type="common">Rice sheath blight fungus</name>
    <name type="synonym">Rhizoctonia solani</name>
    <dbReference type="NCBI Taxonomy" id="983506"/>
    <lineage>
        <taxon>Eukaryota</taxon>
        <taxon>Fungi</taxon>
        <taxon>Dikarya</taxon>
        <taxon>Basidiomycota</taxon>
        <taxon>Agaricomycotina</taxon>
        <taxon>Agaricomycetes</taxon>
        <taxon>Cantharellales</taxon>
        <taxon>Ceratobasidiaceae</taxon>
        <taxon>Rhizoctonia</taxon>
        <taxon>Rhizoctonia solani AG-1</taxon>
    </lineage>
</organism>
<dbReference type="Proteomes" id="UP000011668">
    <property type="component" value="Unassembled WGS sequence"/>
</dbReference>
<dbReference type="HOGENOM" id="CLU_1310841_0_0_1"/>
<dbReference type="EMBL" id="AFRT01002690">
    <property type="protein sequence ID" value="ELU37377.1"/>
    <property type="molecule type" value="Genomic_DNA"/>
</dbReference>
<gene>
    <name evidence="1" type="ORF">AG1IA_08592</name>
</gene>
<reference evidence="1 2" key="1">
    <citation type="journal article" date="2013" name="Nat. Commun.">
        <title>The evolution and pathogenic mechanisms of the rice sheath blight pathogen.</title>
        <authorList>
            <person name="Zheng A."/>
            <person name="Lin R."/>
            <person name="Xu L."/>
            <person name="Qin P."/>
            <person name="Tang C."/>
            <person name="Ai P."/>
            <person name="Zhang D."/>
            <person name="Liu Y."/>
            <person name="Sun Z."/>
            <person name="Feng H."/>
            <person name="Wang Y."/>
            <person name="Chen Y."/>
            <person name="Liang X."/>
            <person name="Fu R."/>
            <person name="Li Q."/>
            <person name="Zhang J."/>
            <person name="Yu X."/>
            <person name="Xie Z."/>
            <person name="Ding L."/>
            <person name="Guan P."/>
            <person name="Tang J."/>
            <person name="Liang Y."/>
            <person name="Wang S."/>
            <person name="Deng Q."/>
            <person name="Li S."/>
            <person name="Zhu J."/>
            <person name="Wang L."/>
            <person name="Liu H."/>
            <person name="Li P."/>
        </authorList>
    </citation>
    <scope>NUCLEOTIDE SEQUENCE [LARGE SCALE GENOMIC DNA]</scope>
    <source>
        <strain evidence="2">AG-1 IA</strain>
    </source>
</reference>
<dbReference type="AlphaFoldDB" id="L8WKW4"/>
<comment type="caution">
    <text evidence="1">The sequence shown here is derived from an EMBL/GenBank/DDBJ whole genome shotgun (WGS) entry which is preliminary data.</text>
</comment>
<name>L8WKW4_THACA</name>